<proteinExistence type="predicted"/>
<organism evidence="3 4">
    <name type="scientific">Molorchus minor</name>
    <dbReference type="NCBI Taxonomy" id="1323400"/>
    <lineage>
        <taxon>Eukaryota</taxon>
        <taxon>Metazoa</taxon>
        <taxon>Ecdysozoa</taxon>
        <taxon>Arthropoda</taxon>
        <taxon>Hexapoda</taxon>
        <taxon>Insecta</taxon>
        <taxon>Pterygota</taxon>
        <taxon>Neoptera</taxon>
        <taxon>Endopterygota</taxon>
        <taxon>Coleoptera</taxon>
        <taxon>Polyphaga</taxon>
        <taxon>Cucujiformia</taxon>
        <taxon>Chrysomeloidea</taxon>
        <taxon>Cerambycidae</taxon>
        <taxon>Lamiinae</taxon>
        <taxon>Monochamini</taxon>
        <taxon>Molorchus</taxon>
    </lineage>
</organism>
<feature type="region of interest" description="Disordered" evidence="1">
    <location>
        <begin position="460"/>
        <end position="569"/>
    </location>
</feature>
<feature type="compositionally biased region" description="Basic and acidic residues" evidence="1">
    <location>
        <begin position="554"/>
        <end position="568"/>
    </location>
</feature>
<sequence length="721" mass="81599">MFNYVGEIVPFCGKNMDATVRQANRPLIRSVTFAAALIGTLEALIWTSLSLISILFYHSIILIDENLPTNSYEHHDSESIADVIVTTKTFNIFMYIYLVLSLIWLITSLNALWAMTRNKWADGFSIVGGWALVTLMISVLDIVLMSVVVADFVTVQGFYTSSEATTSTTVTTTATSISASTADTYTTISVTTPVSAGPTGTEATTVSSDYFSQDTTTIAPSPPGFALVVASWILETAEYEGLKEVIYTSYGIVMSLAARGYVLWIVNVIFACILMKFAYDLKKEAAPSLLPILDAYSTGSHRTPWNLYEQTDISNAYSNDAFKDENDQSMFRRSDSFISQDPSAKGRNPPQQRRQPLQSGDTQQEPHTSPQSQCRKRQGGKDWKEKRTQDAPRRTSRLYAPWESPDAAQVCFKAEEQLRFVKKVDMTAANLFFLRGILLLWLVCAVVCVHNKRDVHRIVIKERRPRSQKKGHGHYHGHSRNVSQKSKGRKKHKDSSEESRSFEDSEESSSASSSESSFEDKYRSYNTQKPYHQHNNNHRPHKSKTTHKKPSHFSSHEHEATKDYRDKNGPTYHSEWIPLSSEHVQVFSSRERPTNNRKKRKESKHGKQFFETYPQHNTNIGGFFNYPNWNYQQKLYESFPPLIGTIEQPKFEVLASPIGLQNQRTSYEATELLPSESIKTTLIRIPEESLVVSEEETKGGLKNETMETTTTVKPTTIRSRG</sequence>
<evidence type="ECO:0000313" key="3">
    <source>
        <dbReference type="EMBL" id="KAJ8985555.1"/>
    </source>
</evidence>
<feature type="compositionally biased region" description="Basic and acidic residues" evidence="1">
    <location>
        <begin position="494"/>
        <end position="503"/>
    </location>
</feature>
<feature type="compositionally biased region" description="Polar residues" evidence="1">
    <location>
        <begin position="357"/>
        <end position="373"/>
    </location>
</feature>
<feature type="compositionally biased region" description="Low complexity" evidence="1">
    <location>
        <begin position="347"/>
        <end position="356"/>
    </location>
</feature>
<feature type="non-terminal residue" evidence="3">
    <location>
        <position position="721"/>
    </location>
</feature>
<feature type="transmembrane region" description="Helical" evidence="2">
    <location>
        <begin position="261"/>
        <end position="279"/>
    </location>
</feature>
<keyword evidence="2" id="KW-1133">Transmembrane helix</keyword>
<feature type="region of interest" description="Disordered" evidence="1">
    <location>
        <begin position="585"/>
        <end position="607"/>
    </location>
</feature>
<accession>A0ABQ9K4M7</accession>
<feature type="transmembrane region" description="Helical" evidence="2">
    <location>
        <begin position="127"/>
        <end position="150"/>
    </location>
</feature>
<keyword evidence="4" id="KW-1185">Reference proteome</keyword>
<dbReference type="Proteomes" id="UP001162164">
    <property type="component" value="Unassembled WGS sequence"/>
</dbReference>
<reference evidence="3" key="1">
    <citation type="journal article" date="2023" name="Insect Mol. Biol.">
        <title>Genome sequencing provides insights into the evolution of gene families encoding plant cell wall-degrading enzymes in longhorned beetles.</title>
        <authorList>
            <person name="Shin N.R."/>
            <person name="Okamura Y."/>
            <person name="Kirsch R."/>
            <person name="Pauchet Y."/>
        </authorList>
    </citation>
    <scope>NUCLEOTIDE SEQUENCE</scope>
    <source>
        <strain evidence="3">MMC_N1</strain>
    </source>
</reference>
<feature type="compositionally biased region" description="Basic and acidic residues" evidence="1">
    <location>
        <begin position="379"/>
        <end position="393"/>
    </location>
</feature>
<feature type="compositionally biased region" description="Basic residues" evidence="1">
    <location>
        <begin position="595"/>
        <end position="607"/>
    </location>
</feature>
<keyword evidence="2" id="KW-0812">Transmembrane</keyword>
<keyword evidence="2" id="KW-0472">Membrane</keyword>
<evidence type="ECO:0000256" key="2">
    <source>
        <dbReference type="SAM" id="Phobius"/>
    </source>
</evidence>
<feature type="region of interest" description="Disordered" evidence="1">
    <location>
        <begin position="336"/>
        <end position="397"/>
    </location>
</feature>
<gene>
    <name evidence="3" type="ORF">NQ317_019939</name>
</gene>
<feature type="transmembrane region" description="Helical" evidence="2">
    <location>
        <begin position="432"/>
        <end position="452"/>
    </location>
</feature>
<comment type="caution">
    <text evidence="3">The sequence shown here is derived from an EMBL/GenBank/DDBJ whole genome shotgun (WGS) entry which is preliminary data.</text>
</comment>
<feature type="compositionally biased region" description="Basic and acidic residues" evidence="1">
    <location>
        <begin position="695"/>
        <end position="705"/>
    </location>
</feature>
<dbReference type="EMBL" id="JAPWTJ010000012">
    <property type="protein sequence ID" value="KAJ8985555.1"/>
    <property type="molecule type" value="Genomic_DNA"/>
</dbReference>
<evidence type="ECO:0000256" key="1">
    <source>
        <dbReference type="SAM" id="MobiDB-lite"/>
    </source>
</evidence>
<feature type="transmembrane region" description="Helical" evidence="2">
    <location>
        <begin position="92"/>
        <end position="115"/>
    </location>
</feature>
<feature type="compositionally biased region" description="Basic residues" evidence="1">
    <location>
        <begin position="531"/>
        <end position="551"/>
    </location>
</feature>
<feature type="transmembrane region" description="Helical" evidence="2">
    <location>
        <begin position="31"/>
        <end position="57"/>
    </location>
</feature>
<protein>
    <submittedName>
        <fullName evidence="3">Uncharacterized protein</fullName>
    </submittedName>
</protein>
<name>A0ABQ9K4M7_9CUCU</name>
<feature type="compositionally biased region" description="Basic residues" evidence="1">
    <location>
        <begin position="463"/>
        <end position="479"/>
    </location>
</feature>
<feature type="region of interest" description="Disordered" evidence="1">
    <location>
        <begin position="693"/>
        <end position="721"/>
    </location>
</feature>
<feature type="compositionally biased region" description="Low complexity" evidence="1">
    <location>
        <begin position="706"/>
        <end position="721"/>
    </location>
</feature>
<evidence type="ECO:0000313" key="4">
    <source>
        <dbReference type="Proteomes" id="UP001162164"/>
    </source>
</evidence>